<name>A0A644Z268_9ZZZZ</name>
<evidence type="ECO:0000313" key="1">
    <source>
        <dbReference type="EMBL" id="MPM34842.1"/>
    </source>
</evidence>
<protein>
    <submittedName>
        <fullName evidence="1">Uncharacterized protein</fullName>
    </submittedName>
</protein>
<sequence>MLIYPRDDIVKEKGSELLHSRTWAQLGLTRGHRPRATTAGSEHKAQLIMKKSFNRMIKTLFENVGPAGLEPATP</sequence>
<proteinExistence type="predicted"/>
<reference evidence="1" key="1">
    <citation type="submission" date="2019-08" db="EMBL/GenBank/DDBJ databases">
        <authorList>
            <person name="Kucharzyk K."/>
            <person name="Murdoch R.W."/>
            <person name="Higgins S."/>
            <person name="Loffler F."/>
        </authorList>
    </citation>
    <scope>NUCLEOTIDE SEQUENCE</scope>
</reference>
<dbReference type="AlphaFoldDB" id="A0A644Z268"/>
<organism evidence="1">
    <name type="scientific">bioreactor metagenome</name>
    <dbReference type="NCBI Taxonomy" id="1076179"/>
    <lineage>
        <taxon>unclassified sequences</taxon>
        <taxon>metagenomes</taxon>
        <taxon>ecological metagenomes</taxon>
    </lineage>
</organism>
<comment type="caution">
    <text evidence="1">The sequence shown here is derived from an EMBL/GenBank/DDBJ whole genome shotgun (WGS) entry which is preliminary data.</text>
</comment>
<gene>
    <name evidence="1" type="ORF">SDC9_81432</name>
</gene>
<dbReference type="EMBL" id="VSSQ01007098">
    <property type="protein sequence ID" value="MPM34842.1"/>
    <property type="molecule type" value="Genomic_DNA"/>
</dbReference>
<accession>A0A644Z268</accession>